<dbReference type="InterPro" id="IPR047182">
    <property type="entry name" value="MRM1"/>
</dbReference>
<dbReference type="CDD" id="cd18105">
    <property type="entry name" value="SpoU-like_MRM1"/>
    <property type="match status" value="1"/>
</dbReference>
<dbReference type="Proteomes" id="UP000030641">
    <property type="component" value="Unassembled WGS sequence"/>
</dbReference>
<keyword evidence="5" id="KW-0808">Transferase</keyword>
<name>A0A074ZJM4_AURSE</name>
<dbReference type="AlphaFoldDB" id="A0A074ZJM4"/>
<dbReference type="PANTHER" id="PTHR46103">
    <property type="entry name" value="RRNA METHYLTRANSFERASE 1, MITOCHONDRIAL"/>
    <property type="match status" value="1"/>
</dbReference>
<feature type="region of interest" description="Disordered" evidence="10">
    <location>
        <begin position="47"/>
        <end position="194"/>
    </location>
</feature>
<feature type="compositionally biased region" description="Basic and acidic residues" evidence="10">
    <location>
        <begin position="423"/>
        <end position="441"/>
    </location>
</feature>
<evidence type="ECO:0000256" key="2">
    <source>
        <dbReference type="ARBA" id="ARBA00007228"/>
    </source>
</evidence>
<dbReference type="InterPro" id="IPR013123">
    <property type="entry name" value="SpoU_subst-bd"/>
</dbReference>
<dbReference type="GO" id="GO:0003723">
    <property type="term" value="F:RNA binding"/>
    <property type="evidence" value="ECO:0007669"/>
    <property type="project" value="InterPro"/>
</dbReference>
<evidence type="ECO:0000256" key="1">
    <source>
        <dbReference type="ARBA" id="ARBA00004173"/>
    </source>
</evidence>
<dbReference type="HOGENOM" id="CLU_368794_0_0_1"/>
<accession>A0A074ZJM4</accession>
<keyword evidence="8" id="KW-0496">Mitochondrion</keyword>
<dbReference type="InterPro" id="IPR001537">
    <property type="entry name" value="SpoU_MeTrfase"/>
</dbReference>
<dbReference type="SUPFAM" id="SSF55315">
    <property type="entry name" value="L30e-like"/>
    <property type="match status" value="1"/>
</dbReference>
<evidence type="ECO:0000256" key="10">
    <source>
        <dbReference type="SAM" id="MobiDB-lite"/>
    </source>
</evidence>
<feature type="region of interest" description="Disordered" evidence="10">
    <location>
        <begin position="422"/>
        <end position="441"/>
    </location>
</feature>
<dbReference type="PANTHER" id="PTHR46103:SF1">
    <property type="entry name" value="RRNA METHYLTRANSFERASE 1, MITOCHONDRIAL"/>
    <property type="match status" value="1"/>
</dbReference>
<evidence type="ECO:0000256" key="6">
    <source>
        <dbReference type="ARBA" id="ARBA00022691"/>
    </source>
</evidence>
<comment type="subcellular location">
    <subcellularLocation>
        <location evidence="1">Mitochondrion</location>
    </subcellularLocation>
</comment>
<evidence type="ECO:0000313" key="13">
    <source>
        <dbReference type="Proteomes" id="UP000030641"/>
    </source>
</evidence>
<dbReference type="Pfam" id="PF00588">
    <property type="entry name" value="SpoU_methylase"/>
    <property type="match status" value="1"/>
</dbReference>
<dbReference type="InParanoid" id="A0A074ZJM4"/>
<feature type="domain" description="RNA 2-O ribose methyltransferase substrate binding" evidence="11">
    <location>
        <begin position="527"/>
        <end position="608"/>
    </location>
</feature>
<dbReference type="OrthoDB" id="270651at2759"/>
<sequence length="846" mass="94963">MLVAAFAQARTPRLYLQCRHKSNLSAINRSLDHSIRRDRRKALDDLNKVRDERGGNFPWLDRSENRSDDRKPNTYDDRRSNTYNDRKSNDRDDRDDRRSNSYNDRRDGAASRGRDFAASGRGRDQADTPRGRDFAASGRGRDQADAPRGRDFAGAGKGRGYSDTPRGRDYAGSGRDTEVRDRGFKKRDDGNHLKKDASWRDDIHITPEADQAGAFAIRKSNKLPTHTDLTDDQKRDVLKVPFDQKSHFTPENWNRLMAALKEAEDKYINALPKRPSTLPTFAKDKSSLEIKQELKKTVKADLAKIEPTLRRERQEWLRVLQHAGDAIKNAKAKYIFIPGRRWFEEGDPQSAMKATVYPIQPPANPEQGADWNAALRDISVLNQDMRGDFIKNMVNRHAEAIISGKDVQDEEVYLDKVGSSKLSRQEKELQKEKDAKMDQFAFKEDKERRRLEEESRLDDNQLFTSVRKNRETNNDNKNKYKEIQEPRDRRDRTDEDRDSRSSPRSSRDNRDIDDYVSIPYTTAASEFLYGYNTVIAALRAKRRTIYMLYIHKRAASSPKAKKDMMTLCKHAKLPYKEVDDHFLPKMDKMAQGRPHNGVILEASPIPILPTKSLGKMGVTYVSIPIVLAEQSAEEVAIRGRPSSIPFHYTHTWRNPLVLLLDGILDPGNLGNILRTAHFYGVDAVAICTNTCAPVNLPIVQKAASGAAEALTILSIPTPANFITLCRKNNWLVHAAVAPGAASATTGKKSYVTSNMISPLSRGPSILMIGAEGEGLRANLATKADANVGIKGSKPPALELDVGVDSLNVGSSVAVLLEAFMRKPDNLDAVPDRTIPEGTGDIVAKIL</sequence>
<feature type="compositionally biased region" description="Basic and acidic residues" evidence="10">
    <location>
        <begin position="61"/>
        <end position="151"/>
    </location>
</feature>
<dbReference type="Gene3D" id="3.30.1330.30">
    <property type="match status" value="1"/>
</dbReference>
<keyword evidence="4" id="KW-0489">Methyltransferase</keyword>
<feature type="region of interest" description="Disordered" evidence="10">
    <location>
        <begin position="462"/>
        <end position="512"/>
    </location>
</feature>
<comment type="similarity">
    <text evidence="2">Belongs to the class IV-like SAM-binding methyltransferase superfamily. RNA methyltransferase TrmH family.</text>
</comment>
<keyword evidence="3" id="KW-0698">rRNA processing</keyword>
<dbReference type="STRING" id="1043005.A0A074ZJM4"/>
<dbReference type="GO" id="GO:0016435">
    <property type="term" value="F:rRNA (guanine) methyltransferase activity"/>
    <property type="evidence" value="ECO:0007669"/>
    <property type="project" value="TreeGrafter"/>
</dbReference>
<evidence type="ECO:0000256" key="3">
    <source>
        <dbReference type="ARBA" id="ARBA00022552"/>
    </source>
</evidence>
<proteinExistence type="inferred from homology"/>
<keyword evidence="13" id="KW-1185">Reference proteome</keyword>
<evidence type="ECO:0000256" key="8">
    <source>
        <dbReference type="ARBA" id="ARBA00023128"/>
    </source>
</evidence>
<dbReference type="InterPro" id="IPR029028">
    <property type="entry name" value="Alpha/beta_knot_MTases"/>
</dbReference>
<dbReference type="SUPFAM" id="SSF75217">
    <property type="entry name" value="alpha/beta knot"/>
    <property type="match status" value="1"/>
</dbReference>
<evidence type="ECO:0000256" key="9">
    <source>
        <dbReference type="ARBA" id="ARBA00034881"/>
    </source>
</evidence>
<keyword evidence="7" id="KW-0809">Transit peptide</keyword>
<feature type="compositionally biased region" description="Basic and acidic residues" evidence="10">
    <location>
        <begin position="165"/>
        <end position="194"/>
    </location>
</feature>
<protein>
    <recommendedName>
        <fullName evidence="9">rRNA methyltransferase 1, mitochondrial</fullName>
    </recommendedName>
</protein>
<organism evidence="12 13">
    <name type="scientific">Aureobasidium subglaciale (strain EXF-2481)</name>
    <name type="common">Aureobasidium pullulans var. subglaciale</name>
    <dbReference type="NCBI Taxonomy" id="1043005"/>
    <lineage>
        <taxon>Eukaryota</taxon>
        <taxon>Fungi</taxon>
        <taxon>Dikarya</taxon>
        <taxon>Ascomycota</taxon>
        <taxon>Pezizomycotina</taxon>
        <taxon>Dothideomycetes</taxon>
        <taxon>Dothideomycetidae</taxon>
        <taxon>Dothideales</taxon>
        <taxon>Saccotheciaceae</taxon>
        <taxon>Aureobasidium</taxon>
    </lineage>
</organism>
<evidence type="ECO:0000256" key="4">
    <source>
        <dbReference type="ARBA" id="ARBA00022603"/>
    </source>
</evidence>
<feature type="compositionally biased region" description="Basic and acidic residues" evidence="10">
    <location>
        <begin position="468"/>
        <end position="512"/>
    </location>
</feature>
<keyword evidence="6" id="KW-0949">S-adenosyl-L-methionine</keyword>
<dbReference type="InterPro" id="IPR029064">
    <property type="entry name" value="Ribosomal_eL30-like_sf"/>
</dbReference>
<evidence type="ECO:0000256" key="5">
    <source>
        <dbReference type="ARBA" id="ARBA00022679"/>
    </source>
</evidence>
<gene>
    <name evidence="12" type="ORF">AUEXF2481DRAFT_35997</name>
</gene>
<dbReference type="GeneID" id="25365454"/>
<dbReference type="SMART" id="SM00967">
    <property type="entry name" value="SpoU_sub_bind"/>
    <property type="match status" value="1"/>
</dbReference>
<dbReference type="InterPro" id="IPR029026">
    <property type="entry name" value="tRNA_m1G_MTases_N"/>
</dbReference>
<dbReference type="Pfam" id="PF08032">
    <property type="entry name" value="SpoU_sub_bind"/>
    <property type="match status" value="1"/>
</dbReference>
<dbReference type="Gene3D" id="3.40.1280.10">
    <property type="match status" value="1"/>
</dbReference>
<dbReference type="InterPro" id="IPR047261">
    <property type="entry name" value="MRM1_MeTrfase_dom"/>
</dbReference>
<evidence type="ECO:0000259" key="11">
    <source>
        <dbReference type="SMART" id="SM00967"/>
    </source>
</evidence>
<evidence type="ECO:0000313" key="12">
    <source>
        <dbReference type="EMBL" id="KEQ98686.1"/>
    </source>
</evidence>
<evidence type="ECO:0000256" key="7">
    <source>
        <dbReference type="ARBA" id="ARBA00022946"/>
    </source>
</evidence>
<dbReference type="EMBL" id="KL584751">
    <property type="protein sequence ID" value="KEQ98686.1"/>
    <property type="molecule type" value="Genomic_DNA"/>
</dbReference>
<dbReference type="RefSeq" id="XP_013347403.1">
    <property type="nucleotide sequence ID" value="XM_013491949.1"/>
</dbReference>
<reference evidence="12 13" key="1">
    <citation type="journal article" date="2014" name="BMC Genomics">
        <title>Genome sequencing of four Aureobasidium pullulans varieties: biotechnological potential, stress tolerance, and description of new species.</title>
        <authorList>
            <person name="Gostin Ar C."/>
            <person name="Ohm R.A."/>
            <person name="Kogej T."/>
            <person name="Sonjak S."/>
            <person name="Turk M."/>
            <person name="Zajc J."/>
            <person name="Zalar P."/>
            <person name="Grube M."/>
            <person name="Sun H."/>
            <person name="Han J."/>
            <person name="Sharma A."/>
            <person name="Chiniquy J."/>
            <person name="Ngan C.Y."/>
            <person name="Lipzen A."/>
            <person name="Barry K."/>
            <person name="Grigoriev I.V."/>
            <person name="Gunde-Cimerman N."/>
        </authorList>
    </citation>
    <scope>NUCLEOTIDE SEQUENCE [LARGE SCALE GENOMIC DNA]</scope>
    <source>
        <strain evidence="12 13">EXF-2481</strain>
    </source>
</reference>
<dbReference type="GO" id="GO:0005739">
    <property type="term" value="C:mitochondrion"/>
    <property type="evidence" value="ECO:0007669"/>
    <property type="project" value="UniProtKB-SubCell"/>
</dbReference>